<dbReference type="Proteomes" id="UP001168821">
    <property type="component" value="Unassembled WGS sequence"/>
</dbReference>
<dbReference type="AlphaFoldDB" id="A0AA38M6E1"/>
<sequence length="113" mass="12957">MSKKCIKCNDLCPDGISCEVQCLRQKQRRIPFYCEDCDILKLVQSLKDQIQCLSDEIDNIKKEVSPVSSTDKILSEDDIINGIMEREQKGPCALRFMELINLLQGPIYFVVNN</sequence>
<gene>
    <name evidence="1" type="ORF">Zmor_026953</name>
</gene>
<protein>
    <submittedName>
        <fullName evidence="1">Uncharacterized protein</fullName>
    </submittedName>
</protein>
<comment type="caution">
    <text evidence="1">The sequence shown here is derived from an EMBL/GenBank/DDBJ whole genome shotgun (WGS) entry which is preliminary data.</text>
</comment>
<accession>A0AA38M6E1</accession>
<dbReference type="EMBL" id="JALNTZ010000008">
    <property type="protein sequence ID" value="KAJ3644287.1"/>
    <property type="molecule type" value="Genomic_DNA"/>
</dbReference>
<evidence type="ECO:0000313" key="2">
    <source>
        <dbReference type="Proteomes" id="UP001168821"/>
    </source>
</evidence>
<name>A0AA38M6E1_9CUCU</name>
<reference evidence="1" key="1">
    <citation type="journal article" date="2023" name="G3 (Bethesda)">
        <title>Whole genome assemblies of Zophobas morio and Tenebrio molitor.</title>
        <authorList>
            <person name="Kaur S."/>
            <person name="Stinson S.A."/>
            <person name="diCenzo G.C."/>
        </authorList>
    </citation>
    <scope>NUCLEOTIDE SEQUENCE</scope>
    <source>
        <strain evidence="1">QUZm001</strain>
    </source>
</reference>
<evidence type="ECO:0000313" key="1">
    <source>
        <dbReference type="EMBL" id="KAJ3644287.1"/>
    </source>
</evidence>
<organism evidence="1 2">
    <name type="scientific">Zophobas morio</name>
    <dbReference type="NCBI Taxonomy" id="2755281"/>
    <lineage>
        <taxon>Eukaryota</taxon>
        <taxon>Metazoa</taxon>
        <taxon>Ecdysozoa</taxon>
        <taxon>Arthropoda</taxon>
        <taxon>Hexapoda</taxon>
        <taxon>Insecta</taxon>
        <taxon>Pterygota</taxon>
        <taxon>Neoptera</taxon>
        <taxon>Endopterygota</taxon>
        <taxon>Coleoptera</taxon>
        <taxon>Polyphaga</taxon>
        <taxon>Cucujiformia</taxon>
        <taxon>Tenebrionidae</taxon>
        <taxon>Zophobas</taxon>
    </lineage>
</organism>
<keyword evidence="2" id="KW-1185">Reference proteome</keyword>
<proteinExistence type="predicted"/>